<reference evidence="3 4" key="1">
    <citation type="submission" date="2024-02" db="EMBL/GenBank/DDBJ databases">
        <authorList>
            <person name="Chen Y."/>
            <person name="Shah S."/>
            <person name="Dougan E. K."/>
            <person name="Thang M."/>
            <person name="Chan C."/>
        </authorList>
    </citation>
    <scope>NUCLEOTIDE SEQUENCE [LARGE SCALE GENOMIC DNA]</scope>
</reference>
<feature type="transmembrane region" description="Helical" evidence="1">
    <location>
        <begin position="550"/>
        <end position="571"/>
    </location>
</feature>
<keyword evidence="4" id="KW-1185">Reference proteome</keyword>
<proteinExistence type="predicted"/>
<keyword evidence="1" id="KW-1133">Transmembrane helix</keyword>
<keyword evidence="1" id="KW-0472">Membrane</keyword>
<evidence type="ECO:0000256" key="2">
    <source>
        <dbReference type="SAM" id="SignalP"/>
    </source>
</evidence>
<feature type="transmembrane region" description="Helical" evidence="1">
    <location>
        <begin position="515"/>
        <end position="538"/>
    </location>
</feature>
<dbReference type="Proteomes" id="UP001642464">
    <property type="component" value="Unassembled WGS sequence"/>
</dbReference>
<keyword evidence="1" id="KW-0812">Transmembrane</keyword>
<protein>
    <submittedName>
        <fullName evidence="3">rRNA adenine N(6)-methyltransferase</fullName>
    </submittedName>
</protein>
<dbReference type="EMBL" id="CAXAMM010044084">
    <property type="protein sequence ID" value="CAK9113011.1"/>
    <property type="molecule type" value="Genomic_DNA"/>
</dbReference>
<evidence type="ECO:0000313" key="4">
    <source>
        <dbReference type="Proteomes" id="UP001642464"/>
    </source>
</evidence>
<comment type="caution">
    <text evidence="3">The sequence shown here is derived from an EMBL/GenBank/DDBJ whole genome shotgun (WGS) entry which is preliminary data.</text>
</comment>
<feature type="transmembrane region" description="Helical" evidence="1">
    <location>
        <begin position="246"/>
        <end position="268"/>
    </location>
</feature>
<feature type="chain" id="PRO_5046419060" evidence="2">
    <location>
        <begin position="21"/>
        <end position="932"/>
    </location>
</feature>
<evidence type="ECO:0000313" key="3">
    <source>
        <dbReference type="EMBL" id="CAK9113011.1"/>
    </source>
</evidence>
<organism evidence="3 4">
    <name type="scientific">Durusdinium trenchii</name>
    <dbReference type="NCBI Taxonomy" id="1381693"/>
    <lineage>
        <taxon>Eukaryota</taxon>
        <taxon>Sar</taxon>
        <taxon>Alveolata</taxon>
        <taxon>Dinophyceae</taxon>
        <taxon>Suessiales</taxon>
        <taxon>Symbiodiniaceae</taxon>
        <taxon>Durusdinium</taxon>
    </lineage>
</organism>
<feature type="transmembrane region" description="Helical" evidence="1">
    <location>
        <begin position="769"/>
        <end position="790"/>
    </location>
</feature>
<accession>A0ABP0SL52</accession>
<feature type="transmembrane region" description="Helical" evidence="1">
    <location>
        <begin position="802"/>
        <end position="826"/>
    </location>
</feature>
<feature type="transmembrane region" description="Helical" evidence="1">
    <location>
        <begin position="662"/>
        <end position="686"/>
    </location>
</feature>
<feature type="transmembrane region" description="Helical" evidence="1">
    <location>
        <begin position="305"/>
        <end position="324"/>
    </location>
</feature>
<keyword evidence="2" id="KW-0732">Signal</keyword>
<evidence type="ECO:0000256" key="1">
    <source>
        <dbReference type="SAM" id="Phobius"/>
    </source>
</evidence>
<gene>
    <name evidence="3" type="ORF">SCF082_LOCUS52397</name>
</gene>
<feature type="signal peptide" evidence="2">
    <location>
        <begin position="1"/>
        <end position="20"/>
    </location>
</feature>
<feature type="transmembrane region" description="Helical" evidence="1">
    <location>
        <begin position="167"/>
        <end position="190"/>
    </location>
</feature>
<feature type="transmembrane region" description="Helical" evidence="1">
    <location>
        <begin position="707"/>
        <end position="726"/>
    </location>
</feature>
<feature type="transmembrane region" description="Helical" evidence="1">
    <location>
        <begin position="592"/>
        <end position="612"/>
    </location>
</feature>
<sequence length="932" mass="103743">MKLDATHLTLFAWFVVGGETSSTCRQPPGHVLMQVAVSNLTRVEPDLASKGPRLQGSVCDQLIASLPCNQSLVLNESFDMNARCPGHCPYHAMDQRHGMSFCTASCVAASQCARYNPDAPVADQEAGTCRGALVDGCYRPKLDGTDSCLQCAAWYEQTPSGQCQVQYLWVAYLVAAISGCALLLILGYLVHLHCRPITNLQGLNEGLGARSQQKYRDPTDRQLWPWMTNLCRTEVGGPGLMLHFNFLAAVVVWALAVGLGWVVLAYLVDTELLELGRRPYGTAYRNCVLVAFGHSTQQRLMWAKLLYLAMVYLATFLGSLAHGLRQRRLFRQSNVQDTMKAFSALVKGLPSIPASEVHVESDLAHVVSSLTGQVVIGVSVCWNFGHVKAEVDQLLQHDTSASTSDVPDVHSGWLHRTVMQVEKALLRRLEGSQEEPQEGAALELLRGVRSSSEAYVVFETRAGRDRALSTLSQGFSFRGHHVSMAAARHEPRSIHWQNYDGSCQSVKWWKLLKGCCCILAGLVTWACVFYLPYAWSILTFNYEGGRQPGILYSLCFSIIVVIGNVSMYQICATVADHVGFKYKETREACYMILYFISVSLNVLLDLAMTYYMSFAIMVHLGFRTHEGVPLTKLPYFVQRFEAYAIQRAMGQNLYEYAFPSTFLLPFLGEPAVAVGGLLRLGMLLVRSHPEMGCRATMSLLAAQDFEFGRYADTLLNVALAVGMFFFPGGYTHWIFFMLAISQAYIYALDHWRVLRVVPASTFASMQIDWWCQVLLAPCCGLLAACLIFKGNCHLGFCLSHQHLLLACLAAWLLHIVLHLLLLIFVVPLGDSEAKSLAPHLRQYQQVAAMEPCSWFSANPIHCLRSKHVHRHGVPCSFFTPGQESTMEVNESIGCYFSSKNIKVQDASNLKSDFRMNKVVLHLDPDEENVICP</sequence>
<name>A0ABP0SL52_9DINO</name>